<comment type="caution">
    <text evidence="1">The sequence shown here is derived from an EMBL/GenBank/DDBJ whole genome shotgun (WGS) entry which is preliminary data.</text>
</comment>
<reference evidence="1 2" key="1">
    <citation type="submission" date="2010-09" db="EMBL/GenBank/DDBJ databases">
        <authorList>
            <person name="Daugherty S.C."/>
            <person name="Tallon L.J."/>
            <person name="Jones K.M."/>
            <person name="Liu X."/>
            <person name="Kilian M."/>
            <person name="Tettelin H."/>
        </authorList>
    </citation>
    <scope>NUCLEOTIDE SEQUENCE [LARGE SCALE GENOMIC DNA]</scope>
    <source>
        <strain evidence="1 2">SK597</strain>
    </source>
</reference>
<dbReference type="AlphaFoldDB" id="E1LTH0"/>
<proteinExistence type="predicted"/>
<dbReference type="EMBL" id="AEDV01000073">
    <property type="protein sequence ID" value="EFO00159.1"/>
    <property type="molecule type" value="Genomic_DNA"/>
</dbReference>
<organism evidence="1 2">
    <name type="scientific">Streptococcus mitis SK597</name>
    <dbReference type="NCBI Taxonomy" id="585204"/>
    <lineage>
        <taxon>Bacteria</taxon>
        <taxon>Bacillati</taxon>
        <taxon>Bacillota</taxon>
        <taxon>Bacilli</taxon>
        <taxon>Lactobacillales</taxon>
        <taxon>Streptococcaceae</taxon>
        <taxon>Streptococcus</taxon>
        <taxon>Streptococcus mitis group</taxon>
    </lineage>
</organism>
<sequence length="70" mass="8473">MFLILVFEVQLPITDEYSWIYACRFLNPERAKKYYTACYRTEDLDDFAVWNCKLQKEKVEVLNIELQSQV</sequence>
<accession>E1LTH0</accession>
<name>E1LTH0_STRMT</name>
<gene>
    <name evidence="1" type="ORF">SMSK597_1261</name>
</gene>
<evidence type="ECO:0000313" key="1">
    <source>
        <dbReference type="EMBL" id="EFO00159.1"/>
    </source>
</evidence>
<protein>
    <submittedName>
        <fullName evidence="1">Uncharacterized protein</fullName>
    </submittedName>
</protein>
<evidence type="ECO:0000313" key="2">
    <source>
        <dbReference type="Proteomes" id="UP000003316"/>
    </source>
</evidence>
<dbReference type="Proteomes" id="UP000003316">
    <property type="component" value="Unassembled WGS sequence"/>
</dbReference>